<sequence>MHYILCNIPCVPNIFIPEYIVHWIANDFNYSITTSRTVYVLQTFHDIRRYSLLHFVMAYQERINHTVIMFILLPIYSRLFLSSLGGAIGHSCIVVCLAAISGLILPAIHLQVSRLNIFRGFISCVIIRKIVEWLLDMGQQGDWRLEVAYFVAAGEWTTGALPEEYGRQIHDMLGEQHGNPFQPVTVIVAAIVTYFGYFRDPGFSWLALAFVFFSFRTCDSTCTTRLDNICQTFDTVISECGFTRPRSFATDLNSPTFRM</sequence>
<evidence type="ECO:0000256" key="1">
    <source>
        <dbReference type="SAM" id="Phobius"/>
    </source>
</evidence>
<reference evidence="2 3" key="1">
    <citation type="journal article" date="2014" name="PLoS ONE">
        <title>De novo Genome Assembly of the Fungal Plant Pathogen Pyrenophora semeniperda.</title>
        <authorList>
            <person name="Soliai M.M."/>
            <person name="Meyer S.E."/>
            <person name="Udall J.A."/>
            <person name="Elzinga D.E."/>
            <person name="Hermansen R.A."/>
            <person name="Bodily P.M."/>
            <person name="Hart A.A."/>
            <person name="Coleman C.E."/>
        </authorList>
    </citation>
    <scope>NUCLEOTIDE SEQUENCE [LARGE SCALE GENOMIC DNA]</scope>
    <source>
        <strain evidence="2 3">CCB06</strain>
        <tissue evidence="2">Mycelium</tissue>
    </source>
</reference>
<keyword evidence="1" id="KW-0472">Membrane</keyword>
<keyword evidence="1" id="KW-1133">Transmembrane helix</keyword>
<name>A0A3M7LZV9_9PLEO</name>
<dbReference type="Proteomes" id="UP000265663">
    <property type="component" value="Unassembled WGS sequence"/>
</dbReference>
<protein>
    <submittedName>
        <fullName evidence="2">Uncharacterized protein</fullName>
    </submittedName>
</protein>
<dbReference type="AlphaFoldDB" id="A0A3M7LZV9"/>
<gene>
    <name evidence="2" type="ORF">GMOD_00010114</name>
</gene>
<feature type="transmembrane region" description="Helical" evidence="1">
    <location>
        <begin position="87"/>
        <end position="105"/>
    </location>
</feature>
<keyword evidence="3" id="KW-1185">Reference proteome</keyword>
<feature type="transmembrane region" description="Helical" evidence="1">
    <location>
        <begin position="63"/>
        <end position="81"/>
    </location>
</feature>
<evidence type="ECO:0000313" key="2">
    <source>
        <dbReference type="EMBL" id="RMZ67738.1"/>
    </source>
</evidence>
<accession>A0A3M7LZV9</accession>
<proteinExistence type="predicted"/>
<dbReference type="EMBL" id="KE747811">
    <property type="protein sequence ID" value="RMZ67738.1"/>
    <property type="molecule type" value="Genomic_DNA"/>
</dbReference>
<keyword evidence="1" id="KW-0812">Transmembrane</keyword>
<organism evidence="2 3">
    <name type="scientific">Pyrenophora seminiperda CCB06</name>
    <dbReference type="NCBI Taxonomy" id="1302712"/>
    <lineage>
        <taxon>Eukaryota</taxon>
        <taxon>Fungi</taxon>
        <taxon>Dikarya</taxon>
        <taxon>Ascomycota</taxon>
        <taxon>Pezizomycotina</taxon>
        <taxon>Dothideomycetes</taxon>
        <taxon>Pleosporomycetidae</taxon>
        <taxon>Pleosporales</taxon>
        <taxon>Pleosporineae</taxon>
        <taxon>Pleosporaceae</taxon>
        <taxon>Pyrenophora</taxon>
    </lineage>
</organism>
<evidence type="ECO:0000313" key="3">
    <source>
        <dbReference type="Proteomes" id="UP000265663"/>
    </source>
</evidence>